<dbReference type="EMBL" id="CM026427">
    <property type="protein sequence ID" value="KAG0570313.1"/>
    <property type="molecule type" value="Genomic_DNA"/>
</dbReference>
<keyword evidence="3" id="KW-0904">Protein phosphatase</keyword>
<organism evidence="6 7">
    <name type="scientific">Ceratodon purpureus</name>
    <name type="common">Fire moss</name>
    <name type="synonym">Dicranum purpureum</name>
    <dbReference type="NCBI Taxonomy" id="3225"/>
    <lineage>
        <taxon>Eukaryota</taxon>
        <taxon>Viridiplantae</taxon>
        <taxon>Streptophyta</taxon>
        <taxon>Embryophyta</taxon>
        <taxon>Bryophyta</taxon>
        <taxon>Bryophytina</taxon>
        <taxon>Bryopsida</taxon>
        <taxon>Dicranidae</taxon>
        <taxon>Pseudoditrichales</taxon>
        <taxon>Ditrichaceae</taxon>
        <taxon>Ceratodon</taxon>
    </lineage>
</organism>
<dbReference type="Gene3D" id="3.40.50.2300">
    <property type="match status" value="1"/>
</dbReference>
<keyword evidence="7" id="KW-1185">Reference proteome</keyword>
<proteinExistence type="inferred from homology"/>
<protein>
    <recommendedName>
        <fullName evidence="5">Phosphotyrosine protein phosphatase I domain-containing protein</fullName>
    </recommendedName>
</protein>
<feature type="active site" evidence="4">
    <location>
        <position position="171"/>
    </location>
</feature>
<evidence type="ECO:0000256" key="1">
    <source>
        <dbReference type="ARBA" id="ARBA00011063"/>
    </source>
</evidence>
<dbReference type="PRINTS" id="PR00719">
    <property type="entry name" value="LMWPTPASE"/>
</dbReference>
<accession>A0A8T0HFA7</accession>
<dbReference type="InterPro" id="IPR036196">
    <property type="entry name" value="Ptyr_pPase_sf"/>
</dbReference>
<reference evidence="6 7" key="1">
    <citation type="submission" date="2020-06" db="EMBL/GenBank/DDBJ databases">
        <title>WGS assembly of Ceratodon purpureus strain R40.</title>
        <authorList>
            <person name="Carey S.B."/>
            <person name="Jenkins J."/>
            <person name="Shu S."/>
            <person name="Lovell J.T."/>
            <person name="Sreedasyam A."/>
            <person name="Maumus F."/>
            <person name="Tiley G.P."/>
            <person name="Fernandez-Pozo N."/>
            <person name="Barry K."/>
            <person name="Chen C."/>
            <person name="Wang M."/>
            <person name="Lipzen A."/>
            <person name="Daum C."/>
            <person name="Saski C.A."/>
            <person name="Payton A.C."/>
            <person name="Mcbreen J.C."/>
            <person name="Conrad R.E."/>
            <person name="Kollar L.M."/>
            <person name="Olsson S."/>
            <person name="Huttunen S."/>
            <person name="Landis J.B."/>
            <person name="Wickett N.J."/>
            <person name="Johnson M.G."/>
            <person name="Rensing S.A."/>
            <person name="Grimwood J."/>
            <person name="Schmutz J."/>
            <person name="Mcdaniel S.F."/>
        </authorList>
    </citation>
    <scope>NUCLEOTIDE SEQUENCE [LARGE SCALE GENOMIC DNA]</scope>
    <source>
        <strain evidence="6 7">R40</strain>
    </source>
</reference>
<dbReference type="InterPro" id="IPR023485">
    <property type="entry name" value="Ptyr_pPase"/>
</dbReference>
<dbReference type="Pfam" id="PF01451">
    <property type="entry name" value="LMWPc"/>
    <property type="match status" value="1"/>
</dbReference>
<dbReference type="SUPFAM" id="SSF52788">
    <property type="entry name" value="Phosphotyrosine protein phosphatases I"/>
    <property type="match status" value="1"/>
</dbReference>
<dbReference type="SMART" id="SM00226">
    <property type="entry name" value="LMWPc"/>
    <property type="match status" value="1"/>
</dbReference>
<feature type="domain" description="Phosphotyrosine protein phosphatase I" evidence="5">
    <location>
        <begin position="159"/>
        <end position="315"/>
    </location>
</feature>
<dbReference type="PANTHER" id="PTHR11717">
    <property type="entry name" value="LOW MOLECULAR WEIGHT PROTEIN TYROSINE PHOSPHATASE"/>
    <property type="match status" value="1"/>
</dbReference>
<comment type="similarity">
    <text evidence="1">Belongs to the low molecular weight phosphotyrosine protein phosphatase family.</text>
</comment>
<comment type="caution">
    <text evidence="6">The sequence shown here is derived from an EMBL/GenBank/DDBJ whole genome shotgun (WGS) entry which is preliminary data.</text>
</comment>
<gene>
    <name evidence="6" type="ORF">KC19_6G153400</name>
</gene>
<evidence type="ECO:0000313" key="6">
    <source>
        <dbReference type="EMBL" id="KAG0570313.1"/>
    </source>
</evidence>
<feature type="active site" description="Proton donor" evidence="4">
    <location>
        <position position="292"/>
    </location>
</feature>
<name>A0A8T0HFA7_CERPU</name>
<evidence type="ECO:0000313" key="7">
    <source>
        <dbReference type="Proteomes" id="UP000822688"/>
    </source>
</evidence>
<evidence type="ECO:0000256" key="3">
    <source>
        <dbReference type="ARBA" id="ARBA00022912"/>
    </source>
</evidence>
<evidence type="ECO:0000259" key="5">
    <source>
        <dbReference type="SMART" id="SM00226"/>
    </source>
</evidence>
<keyword evidence="2" id="KW-0378">Hydrolase</keyword>
<dbReference type="AlphaFoldDB" id="A0A8T0HFA7"/>
<dbReference type="PANTHER" id="PTHR11717:SF7">
    <property type="entry name" value="LOW MOLECULAR WEIGHT PHOSPHOTYROSINE PROTEIN PHOSPHATASE"/>
    <property type="match status" value="1"/>
</dbReference>
<dbReference type="Proteomes" id="UP000822688">
    <property type="component" value="Chromosome 6"/>
</dbReference>
<dbReference type="InterPro" id="IPR050438">
    <property type="entry name" value="LMW_PTPase"/>
</dbReference>
<dbReference type="InterPro" id="IPR017867">
    <property type="entry name" value="Tyr_phospatase_low_mol_wt"/>
</dbReference>
<evidence type="ECO:0000256" key="4">
    <source>
        <dbReference type="PIRSR" id="PIRSR617867-1"/>
    </source>
</evidence>
<dbReference type="GO" id="GO:0004725">
    <property type="term" value="F:protein tyrosine phosphatase activity"/>
    <property type="evidence" value="ECO:0007669"/>
    <property type="project" value="InterPro"/>
</dbReference>
<evidence type="ECO:0000256" key="2">
    <source>
        <dbReference type="ARBA" id="ARBA00022801"/>
    </source>
</evidence>
<sequence length="315" mass="34275">MYTCRVLVKHGVTLVGGVSSPRENLLATASDASVSGSTAASHSSGKSSVFSVRSLASSFSHLGARQAAPYGSQMERRSAGNWHTFRASLVSSRGPAHDRNESSVFAVASAREGVEFAQESPAAGEESPPKFDVSSNCVTPVFRVSPFIQKTSDLENTKVRVLFLSEGNVCRSVYAEAIFNSLIEENGMQDFVECASKASRDYNAGESPDPRAVVIAEEIGLKLPEGATARVFECQSDIVLFDLLVVMDKFNASDVLKEVTVYEAIDKEARYTHKVRRLAEFCRTKKMDDIDDPLYGNMGGPEELVRCFCHSEVFS</sequence>